<protein>
    <submittedName>
        <fullName evidence="1">Uncharacterized protein</fullName>
    </submittedName>
</protein>
<dbReference type="Ensembl" id="ENSNMLT00000034060.1">
    <property type="protein sequence ID" value="ENSNMLP00000030543.1"/>
    <property type="gene ID" value="ENSNMLG00000019253.1"/>
</dbReference>
<proteinExistence type="predicted"/>
<name>A0A8C6U3K6_9GOBI</name>
<reference evidence="1" key="2">
    <citation type="submission" date="2025-09" db="UniProtKB">
        <authorList>
            <consortium name="Ensembl"/>
        </authorList>
    </citation>
    <scope>IDENTIFICATION</scope>
</reference>
<dbReference type="AlphaFoldDB" id="A0A8C6U3K6"/>
<dbReference type="Proteomes" id="UP000694523">
    <property type="component" value="Unplaced"/>
</dbReference>
<reference evidence="1" key="1">
    <citation type="submission" date="2025-08" db="UniProtKB">
        <authorList>
            <consortium name="Ensembl"/>
        </authorList>
    </citation>
    <scope>IDENTIFICATION</scope>
</reference>
<accession>A0A8C6U3K6</accession>
<evidence type="ECO:0000313" key="1">
    <source>
        <dbReference type="Ensembl" id="ENSNMLP00000030543.1"/>
    </source>
</evidence>
<organism evidence="1 2">
    <name type="scientific">Neogobius melanostomus</name>
    <name type="common">round goby</name>
    <dbReference type="NCBI Taxonomy" id="47308"/>
    <lineage>
        <taxon>Eukaryota</taxon>
        <taxon>Metazoa</taxon>
        <taxon>Chordata</taxon>
        <taxon>Craniata</taxon>
        <taxon>Vertebrata</taxon>
        <taxon>Euteleostomi</taxon>
        <taxon>Actinopterygii</taxon>
        <taxon>Neopterygii</taxon>
        <taxon>Teleostei</taxon>
        <taxon>Neoteleostei</taxon>
        <taxon>Acanthomorphata</taxon>
        <taxon>Gobiaria</taxon>
        <taxon>Gobiiformes</taxon>
        <taxon>Gobioidei</taxon>
        <taxon>Gobiidae</taxon>
        <taxon>Benthophilinae</taxon>
        <taxon>Neogobiini</taxon>
        <taxon>Neogobius</taxon>
    </lineage>
</organism>
<evidence type="ECO:0000313" key="2">
    <source>
        <dbReference type="Proteomes" id="UP000694523"/>
    </source>
</evidence>
<keyword evidence="2" id="KW-1185">Reference proteome</keyword>
<sequence length="82" mass="9125">MVLKDIKKNKSTMAVKCIGINSIALFIFSSLQSGSSVHLQLLHVEPGLSEIGSDQVENQTFIREQKQLLEKLKVCTGPWRAL</sequence>